<accession>E3M3L7</accession>
<proteinExistence type="predicted"/>
<organism evidence="2">
    <name type="scientific">Caenorhabditis remanei</name>
    <name type="common">Caenorhabditis vulgaris</name>
    <dbReference type="NCBI Taxonomy" id="31234"/>
    <lineage>
        <taxon>Eukaryota</taxon>
        <taxon>Metazoa</taxon>
        <taxon>Ecdysozoa</taxon>
        <taxon>Nematoda</taxon>
        <taxon>Chromadorea</taxon>
        <taxon>Rhabditida</taxon>
        <taxon>Rhabditina</taxon>
        <taxon>Rhabditomorpha</taxon>
        <taxon>Rhabditoidea</taxon>
        <taxon>Rhabditidae</taxon>
        <taxon>Peloderinae</taxon>
        <taxon>Caenorhabditis</taxon>
    </lineage>
</organism>
<name>E3M3L7_CAERE</name>
<dbReference type="Proteomes" id="UP000008281">
    <property type="component" value="Unassembled WGS sequence"/>
</dbReference>
<keyword evidence="2" id="KW-1185">Reference proteome</keyword>
<evidence type="ECO:0000313" key="2">
    <source>
        <dbReference type="Proteomes" id="UP000008281"/>
    </source>
</evidence>
<dbReference type="InParanoid" id="E3M3L7"/>
<dbReference type="AlphaFoldDB" id="E3M3L7"/>
<dbReference type="HOGENOM" id="CLU_2135825_0_0_1"/>
<reference evidence="1" key="1">
    <citation type="submission" date="2007-07" db="EMBL/GenBank/DDBJ databases">
        <title>PCAP assembly of the Caenorhabditis remanei genome.</title>
        <authorList>
            <consortium name="The Caenorhabditis remanei Sequencing Consortium"/>
            <person name="Wilson R.K."/>
        </authorList>
    </citation>
    <scope>NUCLEOTIDE SEQUENCE [LARGE SCALE GENOMIC DNA]</scope>
    <source>
        <strain evidence="1">PB4641</strain>
    </source>
</reference>
<gene>
    <name evidence="1" type="ORF">CRE_08312</name>
</gene>
<evidence type="ECO:0000313" key="1">
    <source>
        <dbReference type="EMBL" id="EFO90786.1"/>
    </source>
</evidence>
<protein>
    <submittedName>
        <fullName evidence="1">Uncharacterized protein</fullName>
    </submittedName>
</protein>
<sequence length="113" mass="12873">MSAKVSFNQPLKSLTFCGAENIAALFDNDFRIAWSSTGTHYSTIEVDRSSSDVFGTCDSIFVTDGWDEATRPPFVESDLHIRSQRRRVLFSMQECQHRDALHGDGTSRQRRRL</sequence>
<dbReference type="EMBL" id="DS268423">
    <property type="protein sequence ID" value="EFO90786.1"/>
    <property type="molecule type" value="Genomic_DNA"/>
</dbReference>